<accession>A0A8T0VVC5</accession>
<dbReference type="AlphaFoldDB" id="A0A8T0VVC5"/>
<dbReference type="PANTHER" id="PTHR48204">
    <property type="entry name" value="OS07G0265100 PROTEIN"/>
    <property type="match status" value="1"/>
</dbReference>
<dbReference type="Proteomes" id="UP000823388">
    <property type="component" value="Chromosome 2K"/>
</dbReference>
<protein>
    <submittedName>
        <fullName evidence="1">Uncharacterized protein</fullName>
    </submittedName>
</protein>
<name>A0A8T0VVC5_PANVG</name>
<reference evidence="1" key="1">
    <citation type="submission" date="2020-05" db="EMBL/GenBank/DDBJ databases">
        <title>WGS assembly of Panicum virgatum.</title>
        <authorList>
            <person name="Lovell J.T."/>
            <person name="Jenkins J."/>
            <person name="Shu S."/>
            <person name="Juenger T.E."/>
            <person name="Schmutz J."/>
        </authorList>
    </citation>
    <scope>NUCLEOTIDE SEQUENCE</scope>
    <source>
        <strain evidence="1">AP13</strain>
    </source>
</reference>
<dbReference type="EMBL" id="CM029039">
    <property type="protein sequence ID" value="KAG2640841.1"/>
    <property type="molecule type" value="Genomic_DNA"/>
</dbReference>
<proteinExistence type="predicted"/>
<gene>
    <name evidence="1" type="ORF">PVAP13_2KG122700</name>
</gene>
<dbReference type="PANTHER" id="PTHR48204:SF1">
    <property type="entry name" value="OS07G0265100 PROTEIN"/>
    <property type="match status" value="1"/>
</dbReference>
<comment type="caution">
    <text evidence="1">The sequence shown here is derived from an EMBL/GenBank/DDBJ whole genome shotgun (WGS) entry which is preliminary data.</text>
</comment>
<evidence type="ECO:0000313" key="1">
    <source>
        <dbReference type="EMBL" id="KAG2640841.1"/>
    </source>
</evidence>
<keyword evidence="2" id="KW-1185">Reference proteome</keyword>
<sequence>MAAAQPSSSRSLAPPLRCRLVFDRRYGWIFDEWTDPADQSLSGGRRMFCAVTMARSLVTAAASSISYASCSVGRVLQSPKSLSLPAYIPSLAFNKKHQAWLRELENSAVIADLKLLNCSTHFALECMTTDCLCLTRQHDLL</sequence>
<organism evidence="1 2">
    <name type="scientific">Panicum virgatum</name>
    <name type="common">Blackwell switchgrass</name>
    <dbReference type="NCBI Taxonomy" id="38727"/>
    <lineage>
        <taxon>Eukaryota</taxon>
        <taxon>Viridiplantae</taxon>
        <taxon>Streptophyta</taxon>
        <taxon>Embryophyta</taxon>
        <taxon>Tracheophyta</taxon>
        <taxon>Spermatophyta</taxon>
        <taxon>Magnoliopsida</taxon>
        <taxon>Liliopsida</taxon>
        <taxon>Poales</taxon>
        <taxon>Poaceae</taxon>
        <taxon>PACMAD clade</taxon>
        <taxon>Panicoideae</taxon>
        <taxon>Panicodae</taxon>
        <taxon>Paniceae</taxon>
        <taxon>Panicinae</taxon>
        <taxon>Panicum</taxon>
        <taxon>Panicum sect. Hiantes</taxon>
    </lineage>
</organism>
<evidence type="ECO:0000313" key="2">
    <source>
        <dbReference type="Proteomes" id="UP000823388"/>
    </source>
</evidence>